<evidence type="ECO:0000256" key="1">
    <source>
        <dbReference type="SAM" id="MobiDB-lite"/>
    </source>
</evidence>
<proteinExistence type="predicted"/>
<dbReference type="Proteomes" id="UP000095280">
    <property type="component" value="Unplaced"/>
</dbReference>
<name>A0A1I8FJ71_9PLAT</name>
<feature type="region of interest" description="Disordered" evidence="1">
    <location>
        <begin position="60"/>
        <end position="86"/>
    </location>
</feature>
<evidence type="ECO:0000313" key="3">
    <source>
        <dbReference type="WBParaSite" id="maker-unitig_36679-snap-gene-0.2-mRNA-1"/>
    </source>
</evidence>
<reference evidence="3" key="1">
    <citation type="submission" date="2016-11" db="UniProtKB">
        <authorList>
            <consortium name="WormBaseParasite"/>
        </authorList>
    </citation>
    <scope>IDENTIFICATION</scope>
</reference>
<dbReference type="PROSITE" id="PS00262">
    <property type="entry name" value="INSULIN"/>
    <property type="match status" value="1"/>
</dbReference>
<organism evidence="2 3">
    <name type="scientific">Macrostomum lignano</name>
    <dbReference type="NCBI Taxonomy" id="282301"/>
    <lineage>
        <taxon>Eukaryota</taxon>
        <taxon>Metazoa</taxon>
        <taxon>Spiralia</taxon>
        <taxon>Lophotrochozoa</taxon>
        <taxon>Platyhelminthes</taxon>
        <taxon>Rhabditophora</taxon>
        <taxon>Macrostomorpha</taxon>
        <taxon>Macrostomida</taxon>
        <taxon>Macrostomidae</taxon>
        <taxon>Macrostomum</taxon>
    </lineage>
</organism>
<evidence type="ECO:0000313" key="2">
    <source>
        <dbReference type="Proteomes" id="UP000095280"/>
    </source>
</evidence>
<dbReference type="InterPro" id="IPR022353">
    <property type="entry name" value="Insulin_CS"/>
</dbReference>
<sequence length="499" mass="54256">QHQFLALCAFDPAGGSSPFSRCIERHKAARGLGNGNGVGSRPCLRSGQVKVCRRQSKAQNAACHDAGHNRGRRLTAAPASSSSSLRRPIWGHRQQQPLSLILGLAAVVELDVRRSISDLSPWPAEQQAVVIVIVHAGVAGQLWKRQRLRRGAPETAAPPKRQIPAPIRAAGLGGPMAGRNRKPKSSVVFVLLVLLGRRTAAGWPPLLLLRKGVRFRRCFSLLFLAAVNRAAIFGTSRLRRQRRRRGALVQAVLEAEAAPAGQGELLRRVVEAAARRRGSSALSPAAAGRAIRRLLPPLPDNAGPPLWTGDQQLLKEAKSRNPFRSGRHSSQFPWKSLWGAAGQWLATAKCRYYKLPGGSADAPAQAAAPLRISVSFSSTSRYSLPSAGLDAELSCRVRLRPAGAGGPSAWRSAAPASTPTSMVVHQEVRLRSRQDNVEGVQPERRRGEAGQLNKLVTGLAKRSNRHRLPELQCLIKQEDVVYHCCCNWCKLSYLELYCD</sequence>
<dbReference type="WBParaSite" id="maker-unitig_36679-snap-gene-0.2-mRNA-1">
    <property type="protein sequence ID" value="maker-unitig_36679-snap-gene-0.2-mRNA-1"/>
    <property type="gene ID" value="maker-unitig_36679-snap-gene-0.2"/>
</dbReference>
<protein>
    <submittedName>
        <fullName evidence="3">Protein kinase domain-containing protein</fullName>
    </submittedName>
</protein>
<accession>A0A1I8FJ71</accession>
<feature type="compositionally biased region" description="Low complexity" evidence="1">
    <location>
        <begin position="74"/>
        <end position="86"/>
    </location>
</feature>
<dbReference type="AlphaFoldDB" id="A0A1I8FJ71"/>
<keyword evidence="2" id="KW-1185">Reference proteome</keyword>